<comment type="function">
    <text evidence="8">E3 ubiquitin-protein ligase which accepts ubiquitin from specific E2 ubiquitin-conjugating enzymes, and transfers it to substrates, generally promoting their degradation by the proteasome.</text>
</comment>
<dbReference type="PANTHER" id="PTHR23007">
    <property type="entry name" value="CBL"/>
    <property type="match status" value="1"/>
</dbReference>
<evidence type="ECO:0000256" key="7">
    <source>
        <dbReference type="PROSITE-ProRule" id="PRU00175"/>
    </source>
</evidence>
<dbReference type="SUPFAM" id="SSF47473">
    <property type="entry name" value="EF-hand"/>
    <property type="match status" value="1"/>
</dbReference>
<dbReference type="Proteomes" id="UP000215902">
    <property type="component" value="Unassembled WGS sequence"/>
</dbReference>
<dbReference type="Gene3D" id="3.30.505.10">
    <property type="entry name" value="SH2 domain"/>
    <property type="match status" value="1"/>
</dbReference>
<dbReference type="GO" id="GO:0061630">
    <property type="term" value="F:ubiquitin protein ligase activity"/>
    <property type="evidence" value="ECO:0007669"/>
    <property type="project" value="UniProtKB-EC"/>
</dbReference>
<dbReference type="STRING" id="282301.A0A267FFP4"/>
<dbReference type="InterPro" id="IPR017907">
    <property type="entry name" value="Znf_RING_CS"/>
</dbReference>
<evidence type="ECO:0000256" key="2">
    <source>
        <dbReference type="ARBA" id="ARBA00004906"/>
    </source>
</evidence>
<dbReference type="SMART" id="SM00184">
    <property type="entry name" value="RING"/>
    <property type="match status" value="1"/>
</dbReference>
<dbReference type="InterPro" id="IPR036537">
    <property type="entry name" value="Adaptor_Cbl_N_dom_sf"/>
</dbReference>
<dbReference type="GO" id="GO:0030971">
    <property type="term" value="F:receptor tyrosine kinase binding"/>
    <property type="evidence" value="ECO:0007669"/>
    <property type="project" value="TreeGrafter"/>
</dbReference>
<dbReference type="SUPFAM" id="SSF57850">
    <property type="entry name" value="RING/U-box"/>
    <property type="match status" value="1"/>
</dbReference>
<organism evidence="13 14">
    <name type="scientific">Macrostomum lignano</name>
    <dbReference type="NCBI Taxonomy" id="282301"/>
    <lineage>
        <taxon>Eukaryota</taxon>
        <taxon>Metazoa</taxon>
        <taxon>Spiralia</taxon>
        <taxon>Lophotrochozoa</taxon>
        <taxon>Platyhelminthes</taxon>
        <taxon>Rhabditophora</taxon>
        <taxon>Macrostomorpha</taxon>
        <taxon>Macrostomida</taxon>
        <taxon>Macrostomidae</taxon>
        <taxon>Macrostomum</taxon>
    </lineage>
</organism>
<evidence type="ECO:0000259" key="11">
    <source>
        <dbReference type="PROSITE" id="PS50089"/>
    </source>
</evidence>
<dbReference type="InterPro" id="IPR014741">
    <property type="entry name" value="Adaptor_Cbl_EF_hand-like"/>
</dbReference>
<dbReference type="Pfam" id="PF02761">
    <property type="entry name" value="Cbl_N2"/>
    <property type="match status" value="1"/>
</dbReference>
<dbReference type="Pfam" id="PF00627">
    <property type="entry name" value="UBA"/>
    <property type="match status" value="1"/>
</dbReference>
<evidence type="ECO:0000256" key="1">
    <source>
        <dbReference type="ARBA" id="ARBA00000900"/>
    </source>
</evidence>
<evidence type="ECO:0000313" key="13">
    <source>
        <dbReference type="EMBL" id="PAA72611.1"/>
    </source>
</evidence>
<comment type="pathway">
    <text evidence="2 8">Protein modification; protein ubiquitination.</text>
</comment>
<dbReference type="GO" id="GO:0008270">
    <property type="term" value="F:zinc ion binding"/>
    <property type="evidence" value="ECO:0007669"/>
    <property type="project" value="UniProtKB-KW"/>
</dbReference>
<gene>
    <name evidence="13" type="ORF">BOX15_Mlig014930g1</name>
</gene>
<dbReference type="GO" id="GO:0005524">
    <property type="term" value="F:ATP binding"/>
    <property type="evidence" value="ECO:0007669"/>
    <property type="project" value="InterPro"/>
</dbReference>
<dbReference type="SUPFAM" id="SSF55550">
    <property type="entry name" value="SH2 domain"/>
    <property type="match status" value="1"/>
</dbReference>
<dbReference type="GO" id="GO:0017124">
    <property type="term" value="F:SH3 domain binding"/>
    <property type="evidence" value="ECO:0007669"/>
    <property type="project" value="TreeGrafter"/>
</dbReference>
<keyword evidence="5 8" id="KW-0862">Zinc</keyword>
<dbReference type="GO" id="GO:0006310">
    <property type="term" value="P:DNA recombination"/>
    <property type="evidence" value="ECO:0007669"/>
    <property type="project" value="InterPro"/>
</dbReference>
<dbReference type="InterPro" id="IPR015940">
    <property type="entry name" value="UBA"/>
</dbReference>
<dbReference type="PROSITE" id="PS50089">
    <property type="entry name" value="ZF_RING_2"/>
    <property type="match status" value="1"/>
</dbReference>
<dbReference type="GO" id="GO:0005886">
    <property type="term" value="C:plasma membrane"/>
    <property type="evidence" value="ECO:0007669"/>
    <property type="project" value="TreeGrafter"/>
</dbReference>
<dbReference type="PROSITE" id="PS00518">
    <property type="entry name" value="ZF_RING_1"/>
    <property type="match status" value="1"/>
</dbReference>
<protein>
    <recommendedName>
        <fullName evidence="8">E3 ubiquitin-protein ligase CBL</fullName>
        <ecNumber evidence="8">2.3.2.27</ecNumber>
    </recommendedName>
</protein>
<dbReference type="InterPro" id="IPR024159">
    <property type="entry name" value="Cbl_PTB"/>
</dbReference>
<dbReference type="GO" id="GO:0009379">
    <property type="term" value="C:Holliday junction helicase complex"/>
    <property type="evidence" value="ECO:0007669"/>
    <property type="project" value="InterPro"/>
</dbReference>
<evidence type="ECO:0000313" key="14">
    <source>
        <dbReference type="Proteomes" id="UP000215902"/>
    </source>
</evidence>
<keyword evidence="14" id="KW-1185">Reference proteome</keyword>
<feature type="domain" description="UBA" evidence="10">
    <location>
        <begin position="617"/>
        <end position="658"/>
    </location>
</feature>
<feature type="domain" description="Cbl-PTB" evidence="12">
    <location>
        <begin position="66"/>
        <end position="372"/>
    </location>
</feature>
<dbReference type="CDD" id="cd09920">
    <property type="entry name" value="SH2_Cbl-b_TKB"/>
    <property type="match status" value="1"/>
</dbReference>
<dbReference type="InterPro" id="IPR011114">
    <property type="entry name" value="RuvA_C"/>
</dbReference>
<dbReference type="Pfam" id="PF02762">
    <property type="entry name" value="Cbl_N3"/>
    <property type="match status" value="1"/>
</dbReference>
<dbReference type="GO" id="GO:0001784">
    <property type="term" value="F:phosphotyrosine residue binding"/>
    <property type="evidence" value="ECO:0007669"/>
    <property type="project" value="UniProtKB-UniRule"/>
</dbReference>
<dbReference type="GO" id="GO:0006281">
    <property type="term" value="P:DNA repair"/>
    <property type="evidence" value="ECO:0007669"/>
    <property type="project" value="InterPro"/>
</dbReference>
<dbReference type="AlphaFoldDB" id="A0A267FFP4"/>
<dbReference type="InterPro" id="IPR013083">
    <property type="entry name" value="Znf_RING/FYVE/PHD"/>
</dbReference>
<dbReference type="SUPFAM" id="SSF47668">
    <property type="entry name" value="N-terminal domain of cbl (N-cbl)"/>
    <property type="match status" value="1"/>
</dbReference>
<dbReference type="Gene3D" id="1.20.930.20">
    <property type="entry name" value="Adaptor protein Cbl, N-terminal domain"/>
    <property type="match status" value="1"/>
</dbReference>
<dbReference type="Pfam" id="PF13920">
    <property type="entry name" value="zf-C3HC4_3"/>
    <property type="match status" value="1"/>
</dbReference>
<dbReference type="CDD" id="cd14332">
    <property type="entry name" value="UBA_RuvA_C"/>
    <property type="match status" value="1"/>
</dbReference>
<evidence type="ECO:0000256" key="9">
    <source>
        <dbReference type="SAM" id="MobiDB-lite"/>
    </source>
</evidence>
<name>A0A267FFP4_9PLAT</name>
<dbReference type="PROSITE" id="PS51506">
    <property type="entry name" value="CBL_PTB"/>
    <property type="match status" value="1"/>
</dbReference>
<dbReference type="Gene3D" id="1.10.238.10">
    <property type="entry name" value="EF-hand"/>
    <property type="match status" value="1"/>
</dbReference>
<dbReference type="GO" id="GO:0009378">
    <property type="term" value="F:four-way junction helicase activity"/>
    <property type="evidence" value="ECO:0007669"/>
    <property type="project" value="InterPro"/>
</dbReference>
<dbReference type="GO" id="GO:0045121">
    <property type="term" value="C:membrane raft"/>
    <property type="evidence" value="ECO:0007669"/>
    <property type="project" value="TreeGrafter"/>
</dbReference>
<evidence type="ECO:0000256" key="5">
    <source>
        <dbReference type="ARBA" id="ARBA00022833"/>
    </source>
</evidence>
<proteinExistence type="predicted"/>
<comment type="caution">
    <text evidence="13">The sequence shown here is derived from an EMBL/GenBank/DDBJ whole genome shotgun (WGS) entry which is preliminary data.</text>
</comment>
<dbReference type="GO" id="GO:0016567">
    <property type="term" value="P:protein ubiquitination"/>
    <property type="evidence" value="ECO:0007669"/>
    <property type="project" value="UniProtKB-UniPathway"/>
</dbReference>
<evidence type="ECO:0000256" key="4">
    <source>
        <dbReference type="ARBA" id="ARBA00022771"/>
    </source>
</evidence>
<dbReference type="UniPathway" id="UPA00143"/>
<evidence type="ECO:0000259" key="10">
    <source>
        <dbReference type="PROSITE" id="PS50030"/>
    </source>
</evidence>
<dbReference type="GO" id="GO:0005509">
    <property type="term" value="F:calcium ion binding"/>
    <property type="evidence" value="ECO:0007669"/>
    <property type="project" value="UniProtKB-UniRule"/>
</dbReference>
<dbReference type="InterPro" id="IPR036860">
    <property type="entry name" value="SH2_dom_sf"/>
</dbReference>
<feature type="region of interest" description="Disordered" evidence="9">
    <location>
        <begin position="541"/>
        <end position="572"/>
    </location>
</feature>
<feature type="compositionally biased region" description="Pro residues" evidence="9">
    <location>
        <begin position="474"/>
        <end position="496"/>
    </location>
</feature>
<feature type="domain" description="RING-type" evidence="11">
    <location>
        <begin position="406"/>
        <end position="446"/>
    </location>
</feature>
<keyword evidence="8" id="KW-0808">Transferase</keyword>
<evidence type="ECO:0000256" key="8">
    <source>
        <dbReference type="RuleBase" id="RU367001"/>
    </source>
</evidence>
<evidence type="ECO:0000256" key="3">
    <source>
        <dbReference type="ARBA" id="ARBA00022723"/>
    </source>
</evidence>
<dbReference type="PROSITE" id="PS50030">
    <property type="entry name" value="UBA"/>
    <property type="match status" value="1"/>
</dbReference>
<accession>A0A267FFP4</accession>
<comment type="catalytic activity">
    <reaction evidence="1 8">
        <text>S-ubiquitinyl-[E2 ubiquitin-conjugating enzyme]-L-cysteine + [acceptor protein]-L-lysine = [E2 ubiquitin-conjugating enzyme]-L-cysteine + N(6)-ubiquitinyl-[acceptor protein]-L-lysine.</text>
        <dbReference type="EC" id="2.3.2.27"/>
    </reaction>
</comment>
<dbReference type="Pfam" id="PF02262">
    <property type="entry name" value="Cbl_N"/>
    <property type="match status" value="1"/>
</dbReference>
<comment type="domain">
    <text evidence="8">The N-terminus is composed of the phosphotyrosine binding (PTB) domain, a short linker region and the RING-type zinc finger. The PTB domain, which is also called TKB (tyrosine kinase binding) domain, is composed of three different subdomains: a four-helix bundle (4H), a calcium-binding EF hand and a divergent SH2 domain.</text>
</comment>
<dbReference type="OrthoDB" id="7237699at2759"/>
<dbReference type="InterPro" id="IPR014742">
    <property type="entry name" value="Adaptor_Cbl_SH2-like"/>
</dbReference>
<dbReference type="GO" id="GO:0023051">
    <property type="term" value="P:regulation of signaling"/>
    <property type="evidence" value="ECO:0007669"/>
    <property type="project" value="InterPro"/>
</dbReference>
<dbReference type="EC" id="2.3.2.27" evidence="8"/>
<dbReference type="InterPro" id="IPR011992">
    <property type="entry name" value="EF-hand-dom_pair"/>
</dbReference>
<dbReference type="InterPro" id="IPR001841">
    <property type="entry name" value="Znf_RING"/>
</dbReference>
<dbReference type="EMBL" id="NIVC01001073">
    <property type="protein sequence ID" value="PAA72611.1"/>
    <property type="molecule type" value="Genomic_DNA"/>
</dbReference>
<evidence type="ECO:0000259" key="12">
    <source>
        <dbReference type="PROSITE" id="PS51506"/>
    </source>
</evidence>
<keyword evidence="6 8" id="KW-0106">Calcium</keyword>
<keyword evidence="8" id="KW-0833">Ubl conjugation pathway</keyword>
<feature type="region of interest" description="Disordered" evidence="9">
    <location>
        <begin position="460"/>
        <end position="511"/>
    </location>
</feature>
<dbReference type="GO" id="GO:0007166">
    <property type="term" value="P:cell surface receptor signaling pathway"/>
    <property type="evidence" value="ECO:0007669"/>
    <property type="project" value="InterPro"/>
</dbReference>
<dbReference type="InterPro" id="IPR024162">
    <property type="entry name" value="Adaptor_Cbl"/>
</dbReference>
<keyword evidence="3 8" id="KW-0479">Metal-binding</keyword>
<sequence>MRKAARVMAVKASAASDSSGRRFLARLHGAFHPRSAGGASTSAADSSGGANSAPIAALAIGSASRTAASITVDRKSIDKCTTYMTKVMKLCRQPQLNLKNSPPYLPDTIPDTAEYINSIVSKYNENYQNLSENDYFPLFIHTLISRCKQTVRLFKEAKERMFDETSEYRQQLTKLSLTFSHMLKDLQALFPNKVYDLSDFRVTKVDADEFWRHYFPGRGIVSWPEFSAAFSDVHPIHDRMELVALKSTIDLTCNDHVSVFEFDVFVRLFQPWRNILQNWKRLAVTHPGYMAFLTYDEVRTRLMKHIGRPGAYIYRQSCTKLGQWAIGYVTDDGQILQTIIQNKSLARALIDGARDMFYLYPDGNGVNPDLSSLVQDLPPVVIQVTQQQYEMYCSTQNITYQSFQLCKICMERDKEVRIEPCGHYMCAQCIASIQASQDEALCPFCRREIKGTESVILKPFMPPTEPMVPAAAQPQPPPPPPPPPPVQAPSPPPRPPRTGNSPASARRCPTVTAAGAASGAAAATATTGGAAAAVSTARENGASDYNNADSEDERRSASGVGDGGGDANGSFTYATLHFDPSSSASQSVSSSRAASPLPARLAAGTAEAVGEAGAAAGADQEQSVQALLALGYTEAEARQALSASLGSLQIARNILAAFTLRQESYVNVYGRST</sequence>
<dbReference type="InterPro" id="IPR003153">
    <property type="entry name" value="Adaptor_Cbl_N_hlx"/>
</dbReference>
<reference evidence="13 14" key="1">
    <citation type="submission" date="2017-06" db="EMBL/GenBank/DDBJ databases">
        <title>A platform for efficient transgenesis in Macrostomum lignano, a flatworm model organism for stem cell research.</title>
        <authorList>
            <person name="Berezikov E."/>
        </authorList>
    </citation>
    <scope>NUCLEOTIDE SEQUENCE [LARGE SCALE GENOMIC DNA]</scope>
    <source>
        <strain evidence="13">DV1</strain>
        <tissue evidence="13">Whole organism</tissue>
    </source>
</reference>
<keyword evidence="4 7" id="KW-0863">Zinc-finger</keyword>
<dbReference type="PANTHER" id="PTHR23007:SF11">
    <property type="entry name" value="E3 UBIQUITIN-PROTEIN LIGASE CBL"/>
    <property type="match status" value="1"/>
</dbReference>
<dbReference type="Gene3D" id="3.30.40.10">
    <property type="entry name" value="Zinc/RING finger domain, C3HC4 (zinc finger)"/>
    <property type="match status" value="1"/>
</dbReference>
<evidence type="ECO:0000256" key="6">
    <source>
        <dbReference type="ARBA" id="ARBA00022837"/>
    </source>
</evidence>